<dbReference type="OrthoDB" id="7206814at2"/>
<evidence type="ECO:0000313" key="1">
    <source>
        <dbReference type="EMBL" id="TGY91741.1"/>
    </source>
</evidence>
<keyword evidence="2" id="KW-1185">Reference proteome</keyword>
<proteinExistence type="predicted"/>
<organism evidence="1 2">
    <name type="scientific">Marinicauda pacifica</name>
    <dbReference type="NCBI Taxonomy" id="1133559"/>
    <lineage>
        <taxon>Bacteria</taxon>
        <taxon>Pseudomonadati</taxon>
        <taxon>Pseudomonadota</taxon>
        <taxon>Alphaproteobacteria</taxon>
        <taxon>Maricaulales</taxon>
        <taxon>Maricaulaceae</taxon>
        <taxon>Marinicauda</taxon>
    </lineage>
</organism>
<name>A0A4S2H894_9PROT</name>
<dbReference type="Proteomes" id="UP000305451">
    <property type="component" value="Unassembled WGS sequence"/>
</dbReference>
<protein>
    <submittedName>
        <fullName evidence="1">Gene transfer agent family protein</fullName>
    </submittedName>
</protein>
<comment type="caution">
    <text evidence="1">The sequence shown here is derived from an EMBL/GenBank/DDBJ whole genome shotgun (WGS) entry which is preliminary data.</text>
</comment>
<accession>A0A4S2H894</accession>
<dbReference type="EMBL" id="SRXV01000005">
    <property type="protein sequence ID" value="TGY91741.1"/>
    <property type="molecule type" value="Genomic_DNA"/>
</dbReference>
<dbReference type="InterPro" id="IPR021791">
    <property type="entry name" value="Phage_TAC_11"/>
</dbReference>
<gene>
    <name evidence="1" type="ORF">E5162_14110</name>
</gene>
<sequence length="95" mass="9711">MTGSKRAAPVLLADGERYPLRLTLGALAEIETALALDGLKALPARLTEPGAGDLIVILTALMRAGGASEPDPAAMTLDPGETARLIADAFEASAR</sequence>
<dbReference type="RefSeq" id="WP_135945917.1">
    <property type="nucleotide sequence ID" value="NZ_BMEI01000005.1"/>
</dbReference>
<dbReference type="AlphaFoldDB" id="A0A4S2H894"/>
<evidence type="ECO:0000313" key="2">
    <source>
        <dbReference type="Proteomes" id="UP000305451"/>
    </source>
</evidence>
<dbReference type="Pfam" id="PF11836">
    <property type="entry name" value="Phage_TAC_11"/>
    <property type="match status" value="1"/>
</dbReference>
<reference evidence="1 2" key="1">
    <citation type="journal article" date="2013" name="Int. J. Syst. Evol. Microbiol.">
        <title>Marinicauda pacifica gen. nov., sp. nov., a prosthecate alphaproteobacterium of the family Hyphomonadaceae isolated from deep seawater.</title>
        <authorList>
            <person name="Zhang X.Y."/>
            <person name="Li G.W."/>
            <person name="Wang C.S."/>
            <person name="Zhang Y.J."/>
            <person name="Xu X.W."/>
            <person name="Li H."/>
            <person name="Liu A."/>
            <person name="Liu C."/>
            <person name="Xie B.B."/>
            <person name="Qin Q.L."/>
            <person name="Xu Z."/>
            <person name="Chen X.L."/>
            <person name="Zhou B.C."/>
            <person name="Zhang Y.Z."/>
        </authorList>
    </citation>
    <scope>NUCLEOTIDE SEQUENCE [LARGE SCALE GENOMIC DNA]</scope>
    <source>
        <strain evidence="1 2">P-1 km-3</strain>
    </source>
</reference>